<dbReference type="EMBL" id="MN549361">
    <property type="protein sequence ID" value="QGZ14336.1"/>
    <property type="molecule type" value="Genomic_DNA"/>
</dbReference>
<name>A0A6B9JDM8_9CAUD</name>
<evidence type="ECO:0000313" key="1">
    <source>
        <dbReference type="EMBL" id="QGZ14336.1"/>
    </source>
</evidence>
<gene>
    <name evidence="1" type="ORF">RL2RES_048</name>
</gene>
<reference evidence="1 2" key="1">
    <citation type="submission" date="2019-10" db="EMBL/GenBank/DDBJ databases">
        <title>Complete genome sequence of bacteriophage vB_RLeM_RL2RES.</title>
        <authorList>
            <person name="Gunathilake D."/>
            <person name="Bhat S."/>
            <person name="Yost C.K."/>
            <person name="Hynes M.F."/>
        </authorList>
    </citation>
    <scope>NUCLEOTIDE SEQUENCE [LARGE SCALE GENOMIC DNA]</scope>
</reference>
<sequence>MCKVTYIEDQLGGKFLRVSGGKQVYELPSMVEAQLAIGLLDAKPFNFCTVHLPKPLNGAKPTVTID</sequence>
<organism evidence="1 2">
    <name type="scientific">Rhizobium phage RL2RES</name>
    <dbReference type="NCBI Taxonomy" id="103371"/>
    <lineage>
        <taxon>Viruses</taxon>
        <taxon>Duplodnaviria</taxon>
        <taxon>Heunggongvirae</taxon>
        <taxon>Uroviricota</taxon>
        <taxon>Caudoviricetes</taxon>
        <taxon>Pootjesviridae</taxon>
        <taxon>Innesvirus</taxon>
        <taxon>Innesvirus RL2RES</taxon>
    </lineage>
</organism>
<proteinExistence type="predicted"/>
<keyword evidence="2" id="KW-1185">Reference proteome</keyword>
<accession>A0A6B9JDM8</accession>
<evidence type="ECO:0000313" key="2">
    <source>
        <dbReference type="Proteomes" id="UP000433502"/>
    </source>
</evidence>
<protein>
    <submittedName>
        <fullName evidence="1">Uncharacterized protein</fullName>
    </submittedName>
</protein>
<dbReference type="Proteomes" id="UP000433502">
    <property type="component" value="Segment"/>
</dbReference>